<dbReference type="AlphaFoldDB" id="A0A0G1E622"/>
<evidence type="ECO:0000313" key="1">
    <source>
        <dbReference type="EMBL" id="KKS70013.1"/>
    </source>
</evidence>
<accession>A0A0G1E622</accession>
<protein>
    <submittedName>
        <fullName evidence="1">Uncharacterized protein</fullName>
    </submittedName>
</protein>
<reference evidence="1 2" key="1">
    <citation type="journal article" date="2015" name="Nature">
        <title>rRNA introns, odd ribosomes, and small enigmatic genomes across a large radiation of phyla.</title>
        <authorList>
            <person name="Brown C.T."/>
            <person name="Hug L.A."/>
            <person name="Thomas B.C."/>
            <person name="Sharon I."/>
            <person name="Castelle C.J."/>
            <person name="Singh A."/>
            <person name="Wilkins M.J."/>
            <person name="Williams K.H."/>
            <person name="Banfield J.F."/>
        </authorList>
    </citation>
    <scope>NUCLEOTIDE SEQUENCE [LARGE SCALE GENOMIC DNA]</scope>
</reference>
<dbReference type="EMBL" id="LCEK01000071">
    <property type="protein sequence ID" value="KKS70013.1"/>
    <property type="molecule type" value="Genomic_DNA"/>
</dbReference>
<sequence length="101" mass="11603">MKISCIGQFAQHPRMIMQRCGYGEMVNRQGQRSYTRLLRGVPYPRFHAYIDVLDDGFQINLHLDQKAPVYKSVSAHAGEYDGPVVEGETARITAMVEQFRR</sequence>
<name>A0A0G1E622_9BACT</name>
<comment type="caution">
    <text evidence="1">The sequence shown here is derived from an EMBL/GenBank/DDBJ whole genome shotgun (WGS) entry which is preliminary data.</text>
</comment>
<dbReference type="Proteomes" id="UP000033867">
    <property type="component" value="Unassembled WGS sequence"/>
</dbReference>
<evidence type="ECO:0000313" key="2">
    <source>
        <dbReference type="Proteomes" id="UP000033867"/>
    </source>
</evidence>
<organism evidence="1 2">
    <name type="scientific">Candidatus Magasanikbacteria bacterium GW2011_GWE2_42_7</name>
    <dbReference type="NCBI Taxonomy" id="1619052"/>
    <lineage>
        <taxon>Bacteria</taxon>
        <taxon>Candidatus Magasanikiibacteriota</taxon>
    </lineage>
</organism>
<gene>
    <name evidence="1" type="ORF">UV42_C0071G0007</name>
</gene>
<proteinExistence type="predicted"/>